<keyword evidence="6" id="KW-1185">Reference proteome</keyword>
<comment type="subcellular location">
    <subcellularLocation>
        <location evidence="2">Nucleus</location>
    </subcellularLocation>
</comment>
<dbReference type="AlphaFoldDB" id="A0A9N8E496"/>
<dbReference type="InterPro" id="IPR006166">
    <property type="entry name" value="ERCC4_domain"/>
</dbReference>
<dbReference type="PROSITE" id="PS50800">
    <property type="entry name" value="SAP"/>
    <property type="match status" value="1"/>
</dbReference>
<dbReference type="EMBL" id="CAICTM010000507">
    <property type="protein sequence ID" value="CAB9511880.1"/>
    <property type="molecule type" value="Genomic_DNA"/>
</dbReference>
<keyword evidence="2" id="KW-0479">Metal-binding</keyword>
<dbReference type="InterPro" id="IPR033309">
    <property type="entry name" value="Mus81"/>
</dbReference>
<dbReference type="SMART" id="SM00891">
    <property type="entry name" value="ERCC4"/>
    <property type="match status" value="1"/>
</dbReference>
<dbReference type="PANTHER" id="PTHR13451">
    <property type="entry name" value="CLASS II CROSSOVER JUNCTION ENDONUCLEASE MUS81"/>
    <property type="match status" value="1"/>
</dbReference>
<dbReference type="GO" id="GO:0048257">
    <property type="term" value="F:3'-flap endonuclease activity"/>
    <property type="evidence" value="ECO:0007669"/>
    <property type="project" value="TreeGrafter"/>
</dbReference>
<dbReference type="InterPro" id="IPR036361">
    <property type="entry name" value="SAP_dom_sf"/>
</dbReference>
<gene>
    <name evidence="5" type="ORF">SEMRO_508_G156680.1</name>
</gene>
<keyword evidence="2" id="KW-0540">Nuclease</keyword>
<evidence type="ECO:0000256" key="3">
    <source>
        <dbReference type="SAM" id="MobiDB-lite"/>
    </source>
</evidence>
<dbReference type="GO" id="GO:0046872">
    <property type="term" value="F:metal ion binding"/>
    <property type="evidence" value="ECO:0007669"/>
    <property type="project" value="UniProtKB-UniRule"/>
</dbReference>
<dbReference type="GO" id="GO:0006308">
    <property type="term" value="P:DNA catabolic process"/>
    <property type="evidence" value="ECO:0007669"/>
    <property type="project" value="UniProtKB-UniRule"/>
</dbReference>
<dbReference type="InterPro" id="IPR047416">
    <property type="entry name" value="XPF_nuclease_Mus81"/>
</dbReference>
<evidence type="ECO:0000259" key="4">
    <source>
        <dbReference type="PROSITE" id="PS50800"/>
    </source>
</evidence>
<keyword evidence="2" id="KW-0460">Magnesium</keyword>
<comment type="caution">
    <text evidence="5">The sequence shown here is derived from an EMBL/GenBank/DDBJ whole genome shotgun (WGS) entry which is preliminary data.</text>
</comment>
<comment type="function">
    <text evidence="2">Interacts with EME1 to form a DNA structure-specific endonuclease with substrate preference for branched DNA structures with a 5'-end at the branch nick. Typical substrates include 3'-flap structures, D-loops, replication forks and nicked Holliday junctions. May be required in mitosis for the processing of stalled or collapsed replication fork intermediates. May be required in meiosis for the repair of meiosis-specific double strand breaks subsequent to single-end invasion (SEI).</text>
</comment>
<evidence type="ECO:0000313" key="6">
    <source>
        <dbReference type="Proteomes" id="UP001153069"/>
    </source>
</evidence>
<dbReference type="Proteomes" id="UP001153069">
    <property type="component" value="Unassembled WGS sequence"/>
</dbReference>
<keyword evidence="2" id="KW-0234">DNA repair</keyword>
<feature type="region of interest" description="Disordered" evidence="3">
    <location>
        <begin position="1"/>
        <end position="75"/>
    </location>
</feature>
<dbReference type="SUPFAM" id="SSF52980">
    <property type="entry name" value="Restriction endonuclease-like"/>
    <property type="match status" value="1"/>
</dbReference>
<dbReference type="GO" id="GO:0008821">
    <property type="term" value="F:crossover junction DNA endonuclease activity"/>
    <property type="evidence" value="ECO:0007669"/>
    <property type="project" value="UniProtKB-UniRule"/>
</dbReference>
<keyword evidence="2" id="KW-0227">DNA damage</keyword>
<dbReference type="GO" id="GO:0048476">
    <property type="term" value="C:Holliday junction resolvase complex"/>
    <property type="evidence" value="ECO:0007669"/>
    <property type="project" value="UniProtKB-UniRule"/>
</dbReference>
<keyword evidence="2" id="KW-0233">DNA recombination</keyword>
<feature type="domain" description="SAP" evidence="4">
    <location>
        <begin position="661"/>
        <end position="695"/>
    </location>
</feature>
<dbReference type="GO" id="GO:0000712">
    <property type="term" value="P:resolution of meiotic recombination intermediates"/>
    <property type="evidence" value="ECO:0007669"/>
    <property type="project" value="TreeGrafter"/>
</dbReference>
<comment type="cofactor">
    <cofactor evidence="2">
        <name>Mg(2+)</name>
        <dbReference type="ChEBI" id="CHEBI:18420"/>
    </cofactor>
</comment>
<evidence type="ECO:0000256" key="2">
    <source>
        <dbReference type="RuleBase" id="RU369042"/>
    </source>
</evidence>
<accession>A0A9N8E496</accession>
<feature type="compositionally biased region" description="Polar residues" evidence="3">
    <location>
        <begin position="149"/>
        <end position="166"/>
    </location>
</feature>
<feature type="compositionally biased region" description="Basic residues" evidence="3">
    <location>
        <begin position="53"/>
        <end position="62"/>
    </location>
</feature>
<dbReference type="InterPro" id="IPR036388">
    <property type="entry name" value="WH-like_DNA-bd_sf"/>
</dbReference>
<dbReference type="GO" id="GO:0005634">
    <property type="term" value="C:nucleus"/>
    <property type="evidence" value="ECO:0007669"/>
    <property type="project" value="UniProtKB-SubCell"/>
</dbReference>
<dbReference type="PANTHER" id="PTHR13451:SF0">
    <property type="entry name" value="CROSSOVER JUNCTION ENDONUCLEASE MUS81"/>
    <property type="match status" value="1"/>
</dbReference>
<comment type="subunit">
    <text evidence="2">Interacts with EME1.</text>
</comment>
<dbReference type="OrthoDB" id="48692at2759"/>
<evidence type="ECO:0000256" key="1">
    <source>
        <dbReference type="ARBA" id="ARBA00022801"/>
    </source>
</evidence>
<dbReference type="SUPFAM" id="SSF68906">
    <property type="entry name" value="SAP domain"/>
    <property type="match status" value="1"/>
</dbReference>
<dbReference type="GO" id="GO:0003677">
    <property type="term" value="F:DNA binding"/>
    <property type="evidence" value="ECO:0007669"/>
    <property type="project" value="UniProtKB-UniRule"/>
</dbReference>
<feature type="region of interest" description="Disordered" evidence="3">
    <location>
        <begin position="91"/>
        <end position="166"/>
    </location>
</feature>
<keyword evidence="1 2" id="KW-0378">Hydrolase</keyword>
<keyword evidence="2" id="KW-0539">Nucleus</keyword>
<sequence>MSSVIDLCSSDEEDVKAVAVQSKAAVRRRRSKPVTPEDRKDGDGNSSSSGSEHRKHKQKKSRQLAFDNDSSDSDDDYLFAPIGCFANKKKEEDTVTPFKENPKAKAAPSLKQPRAITSSLGTTSSASTTAIPKRPPVLNPYAKRPVSKPSKSQEAPLSYPNPSNQTHPDLRPMFILAFWKHAQTMVHASYNLGKMDQICRRICALAFSDFPIRSEEEYCQRFTSTHDAAAIREIFQGCHNKFPTIITPSDGRYVSIPEACLVALLEHAESIAKEENNDNALPSVLSQKQYWISLSNLLPMIDSRLKSICPGRLTQSNQDDNGAAHYLEPSTRSAEFKQIEKLTTKASTGQDVPYMKPHRQKGLVYYELTALGYQMAQTVRHRTFPGPPGHYRTSNLHPEESQKYQGICLAVDNREGGGPKKRLHAMCNKLDWLKTPYFVRSLDIGDYCLFATDTDRLLPVLVERKSVQDVAASIYDGRWTNQKRRMYQGQYVFGYDNCRLVYIIEGNRDAQQLTGGYVGERRFDVTREQLDKEIENLQSEGFKVMITHSPDHSMVELSKWAVDVRQDYASGKLKAKYTYEAFLQAVRKIPRNTDFSRIAKDHAANGLFEQSTTVEAKKPAAQKKFEIKKQSTAVEAKKPAAQRKLNFGSLSSATSPKWNNYNGWTVAKLKAECEKHGLPKTGNKAEIIARLNGPKPPQLWRDRKAQKEYVPTKPDGCANAILVGLLLEQRKAGSNFVGLTKEELHPLAESLEISKDPFSGVPTGPYKYDGWSSMKDLRGGEIPLVILRKGRFVLTTSSDVSGYPFAEAMHQWCHEHGVCKCQSVGYEYEG</sequence>
<keyword evidence="2 5" id="KW-0255">Endonuclease</keyword>
<feature type="compositionally biased region" description="Low complexity" evidence="3">
    <location>
        <begin position="117"/>
        <end position="129"/>
    </location>
</feature>
<dbReference type="Pfam" id="PF02037">
    <property type="entry name" value="SAP"/>
    <property type="match status" value="1"/>
</dbReference>
<dbReference type="InterPro" id="IPR011335">
    <property type="entry name" value="Restrct_endonuc-II-like"/>
</dbReference>
<dbReference type="InterPro" id="IPR003034">
    <property type="entry name" value="SAP_dom"/>
</dbReference>
<dbReference type="Gene3D" id="1.10.720.30">
    <property type="entry name" value="SAP domain"/>
    <property type="match status" value="1"/>
</dbReference>
<proteinExistence type="inferred from homology"/>
<reference evidence="5" key="1">
    <citation type="submission" date="2020-06" db="EMBL/GenBank/DDBJ databases">
        <authorList>
            <consortium name="Plant Systems Biology data submission"/>
        </authorList>
    </citation>
    <scope>NUCLEOTIDE SEQUENCE</scope>
    <source>
        <strain evidence="5">D6</strain>
    </source>
</reference>
<name>A0A9N8E496_9STRA</name>
<dbReference type="Pfam" id="PF02732">
    <property type="entry name" value="ERCC4"/>
    <property type="match status" value="1"/>
</dbReference>
<organism evidence="5 6">
    <name type="scientific">Seminavis robusta</name>
    <dbReference type="NCBI Taxonomy" id="568900"/>
    <lineage>
        <taxon>Eukaryota</taxon>
        <taxon>Sar</taxon>
        <taxon>Stramenopiles</taxon>
        <taxon>Ochrophyta</taxon>
        <taxon>Bacillariophyta</taxon>
        <taxon>Bacillariophyceae</taxon>
        <taxon>Bacillariophycidae</taxon>
        <taxon>Naviculales</taxon>
        <taxon>Naviculaceae</taxon>
        <taxon>Seminavis</taxon>
    </lineage>
</organism>
<dbReference type="GO" id="GO:0031573">
    <property type="term" value="P:mitotic intra-S DNA damage checkpoint signaling"/>
    <property type="evidence" value="ECO:0007669"/>
    <property type="project" value="TreeGrafter"/>
</dbReference>
<comment type="similarity">
    <text evidence="2">Belongs to the XPF family.</text>
</comment>
<dbReference type="EC" id="3.1.22.-" evidence="2"/>
<dbReference type="GO" id="GO:0000727">
    <property type="term" value="P:double-strand break repair via break-induced replication"/>
    <property type="evidence" value="ECO:0007669"/>
    <property type="project" value="UniProtKB-UniRule"/>
</dbReference>
<protein>
    <recommendedName>
        <fullName evidence="2">Crossover junction endonuclease MUS81</fullName>
        <ecNumber evidence="2">3.1.22.-</ecNumber>
    </recommendedName>
</protein>
<dbReference type="SMART" id="SM00513">
    <property type="entry name" value="SAP"/>
    <property type="match status" value="1"/>
</dbReference>
<evidence type="ECO:0000313" key="5">
    <source>
        <dbReference type="EMBL" id="CAB9511880.1"/>
    </source>
</evidence>
<dbReference type="Gene3D" id="3.40.50.10130">
    <property type="match status" value="1"/>
</dbReference>
<dbReference type="CDD" id="cd20074">
    <property type="entry name" value="XPF_nuclease_Mus81"/>
    <property type="match status" value="1"/>
</dbReference>
<dbReference type="Gene3D" id="1.10.10.10">
    <property type="entry name" value="Winged helix-like DNA-binding domain superfamily/Winged helix DNA-binding domain"/>
    <property type="match status" value="1"/>
</dbReference>